<sequence length="105" mass="12012">MEHLIVKKRLNNPSMISQKFDIGILLLFLLIIFLILSILYPIFIIGAIGVSFLNIYHSRVFIPLSLLLLLPLALHGDFYTISIILLLAIILFNLYKSLTKFTPNK</sequence>
<keyword evidence="1" id="KW-1133">Transmembrane helix</keyword>
<evidence type="ECO:0000313" key="3">
    <source>
        <dbReference type="Proteomes" id="UP000054284"/>
    </source>
</evidence>
<evidence type="ECO:0000256" key="1">
    <source>
        <dbReference type="SAM" id="Phobius"/>
    </source>
</evidence>
<keyword evidence="3" id="KW-1185">Reference proteome</keyword>
<feature type="transmembrane region" description="Helical" evidence="1">
    <location>
        <begin position="73"/>
        <end position="95"/>
    </location>
</feature>
<evidence type="ECO:0000313" key="2">
    <source>
        <dbReference type="EMBL" id="EWG07547.1"/>
    </source>
</evidence>
<name>W7KXV0_9CREN</name>
<reference evidence="2 3" key="1">
    <citation type="journal article" date="2014" name="Genome Announc.">
        <title>Draft Genome Sequence of the Sulfolobales Archaeon AZ1, Obtained through Metagenomic Analysis of a Mexican Hot Spring.</title>
        <authorList>
            <person name="Servin-Garciduenas L.E."/>
            <person name="Martinez-Romero E."/>
        </authorList>
    </citation>
    <scope>NUCLEOTIDE SEQUENCE [LARGE SCALE GENOMIC DNA]</scope>
    <source>
        <strain evidence="2">AZ1-illumnia</strain>
    </source>
</reference>
<accession>W7KXV0</accession>
<dbReference type="EMBL" id="ASRH01000003">
    <property type="protein sequence ID" value="EWG07547.1"/>
    <property type="molecule type" value="Genomic_DNA"/>
</dbReference>
<feature type="transmembrane region" description="Helical" evidence="1">
    <location>
        <begin position="20"/>
        <end position="53"/>
    </location>
</feature>
<organism evidence="2 3">
    <name type="scientific">Candidatus Aramenus sulfurataquae</name>
    <dbReference type="NCBI Taxonomy" id="1326980"/>
    <lineage>
        <taxon>Archaea</taxon>
        <taxon>Thermoproteota</taxon>
        <taxon>Thermoprotei</taxon>
        <taxon>Sulfolobales</taxon>
        <taxon>Sulfolobaceae</taxon>
        <taxon>Candidatus Aramenus</taxon>
    </lineage>
</organism>
<proteinExistence type="predicted"/>
<dbReference type="AlphaFoldDB" id="W7KXV0"/>
<protein>
    <submittedName>
        <fullName evidence="2">Uncharacterized protein</fullName>
    </submittedName>
</protein>
<keyword evidence="1" id="KW-0472">Membrane</keyword>
<comment type="caution">
    <text evidence="2">The sequence shown here is derived from an EMBL/GenBank/DDBJ whole genome shotgun (WGS) entry which is preliminary data.</text>
</comment>
<gene>
    <name evidence="2" type="ORF">ASUL_03534</name>
</gene>
<keyword evidence="1" id="KW-0812">Transmembrane</keyword>
<dbReference type="Proteomes" id="UP000054284">
    <property type="component" value="Unassembled WGS sequence"/>
</dbReference>